<dbReference type="InterPro" id="IPR001128">
    <property type="entry name" value="Cyt_P450"/>
</dbReference>
<proteinExistence type="inferred from homology"/>
<reference evidence="2 3" key="1">
    <citation type="submission" date="2020-08" db="EMBL/GenBank/DDBJ databases">
        <title>Genomic Encyclopedia of Type Strains, Phase IV (KMG-IV): sequencing the most valuable type-strain genomes for metagenomic binning, comparative biology and taxonomic classification.</title>
        <authorList>
            <person name="Goeker M."/>
        </authorList>
    </citation>
    <scope>NUCLEOTIDE SEQUENCE [LARGE SCALE GENOMIC DNA]</scope>
    <source>
        <strain evidence="2 3">DSM 27568</strain>
    </source>
</reference>
<sequence>MTIAPKLRDFDEASFNPFMSDELAFGDNDDPYPQLAKLREESGGVVAADWRTTMGLFPDITQPADAQRFMVLSAEAVQKVLQTPEIFGNGAYAFNLGRAFGRSISTMDAPEHGQFRRIFQKVFLPQYVREWGGTIVDPVVDELMQDFQHTGKADLVQQFTVHYPFRVVYRQLGLPQQEGTIFHKLAIAQTLIAVDTAHAEEASRKLGEYFGAMIDLKRKEPGDDLLSLLVHTQIDGEYLPEEVLISFFRQLINAAADTTYRGTGVLLTMLLKNPDQLEMLRNDRSLIPNAIEEALRFDGPVLVMDRFAREDTELCGVSIPKGSVIQVIGGAANRDPALFENPDKFDITRRNAKQHFSFAQGPHICVGQHLARVEMTRALTAILDRLHNLRLDPDMPEPKLRGATLRRSEHLYVRFDPVANH</sequence>
<evidence type="ECO:0000313" key="3">
    <source>
        <dbReference type="Proteomes" id="UP000561459"/>
    </source>
</evidence>
<gene>
    <name evidence="2" type="ORF">GGR39_002160</name>
</gene>
<comment type="similarity">
    <text evidence="1">Belongs to the cytochrome P450 family.</text>
</comment>
<dbReference type="GO" id="GO:0016705">
    <property type="term" value="F:oxidoreductase activity, acting on paired donors, with incorporation or reduction of molecular oxygen"/>
    <property type="evidence" value="ECO:0007669"/>
    <property type="project" value="InterPro"/>
</dbReference>
<dbReference type="Gene3D" id="1.10.630.10">
    <property type="entry name" value="Cytochrome P450"/>
    <property type="match status" value="1"/>
</dbReference>
<evidence type="ECO:0000313" key="2">
    <source>
        <dbReference type="EMBL" id="MBB3940503.1"/>
    </source>
</evidence>
<dbReference type="AlphaFoldDB" id="A0A7W6FYQ3"/>
<accession>A0A7W6FYQ3</accession>
<dbReference type="GO" id="GO:0020037">
    <property type="term" value="F:heme binding"/>
    <property type="evidence" value="ECO:0007669"/>
    <property type="project" value="InterPro"/>
</dbReference>
<dbReference type="Proteomes" id="UP000561459">
    <property type="component" value="Unassembled WGS sequence"/>
</dbReference>
<dbReference type="InterPro" id="IPR036396">
    <property type="entry name" value="Cyt_P450_sf"/>
</dbReference>
<name>A0A7W6FYQ3_9SPHN</name>
<keyword evidence="3" id="KW-1185">Reference proteome</keyword>
<dbReference type="RefSeq" id="WP_183617095.1">
    <property type="nucleotide sequence ID" value="NZ_JACIDY010000004.1"/>
</dbReference>
<dbReference type="PRINTS" id="PR00359">
    <property type="entry name" value="BP450"/>
</dbReference>
<evidence type="ECO:0000256" key="1">
    <source>
        <dbReference type="ARBA" id="ARBA00010617"/>
    </source>
</evidence>
<dbReference type="Pfam" id="PF00067">
    <property type="entry name" value="p450"/>
    <property type="match status" value="1"/>
</dbReference>
<dbReference type="SUPFAM" id="SSF48264">
    <property type="entry name" value="Cytochrome P450"/>
    <property type="match status" value="1"/>
</dbReference>
<organism evidence="2 3">
    <name type="scientific">Novosphingobium fluoreni</name>
    <dbReference type="NCBI Taxonomy" id="1391222"/>
    <lineage>
        <taxon>Bacteria</taxon>
        <taxon>Pseudomonadati</taxon>
        <taxon>Pseudomonadota</taxon>
        <taxon>Alphaproteobacteria</taxon>
        <taxon>Sphingomonadales</taxon>
        <taxon>Sphingomonadaceae</taxon>
        <taxon>Novosphingobium</taxon>
    </lineage>
</organism>
<dbReference type="GO" id="GO:0005506">
    <property type="term" value="F:iron ion binding"/>
    <property type="evidence" value="ECO:0007669"/>
    <property type="project" value="InterPro"/>
</dbReference>
<dbReference type="CDD" id="cd20629">
    <property type="entry name" value="P450_pinF1-like"/>
    <property type="match status" value="1"/>
</dbReference>
<dbReference type="EMBL" id="JACIDY010000004">
    <property type="protein sequence ID" value="MBB3940503.1"/>
    <property type="molecule type" value="Genomic_DNA"/>
</dbReference>
<dbReference type="PANTHER" id="PTHR46696">
    <property type="entry name" value="P450, PUTATIVE (EUROFUNG)-RELATED"/>
    <property type="match status" value="1"/>
</dbReference>
<comment type="caution">
    <text evidence="2">The sequence shown here is derived from an EMBL/GenBank/DDBJ whole genome shotgun (WGS) entry which is preliminary data.</text>
</comment>
<protein>
    <submittedName>
        <fullName evidence="2">Cytochrome P450</fullName>
    </submittedName>
</protein>
<dbReference type="InterPro" id="IPR002397">
    <property type="entry name" value="Cyt_P450_B"/>
</dbReference>
<dbReference type="GO" id="GO:0004497">
    <property type="term" value="F:monooxygenase activity"/>
    <property type="evidence" value="ECO:0007669"/>
    <property type="project" value="InterPro"/>
</dbReference>
<dbReference type="PANTHER" id="PTHR46696:SF3">
    <property type="entry name" value="PULCHERRIMINIC ACID SYNTHASE"/>
    <property type="match status" value="1"/>
</dbReference>